<keyword evidence="3" id="KW-1185">Reference proteome</keyword>
<sequence>MIHRLSVIAGWLALGFVVVVTLSPAGARPTLASPHLEHFAAFALIGFAFALAYPSRVLLVFAIVVGAALGLEALQLLTLDRHGRAVDALVKALGGISGICVGQMASFLLRLKPMQSDRTI</sequence>
<evidence type="ECO:0000313" key="3">
    <source>
        <dbReference type="Proteomes" id="UP000184096"/>
    </source>
</evidence>
<evidence type="ECO:0008006" key="4">
    <source>
        <dbReference type="Google" id="ProtNLM"/>
    </source>
</evidence>
<name>A0A1M7SUS7_9BRAD</name>
<dbReference type="Proteomes" id="UP000184096">
    <property type="component" value="Chromosome I"/>
</dbReference>
<dbReference type="RefSeq" id="WP_072816175.1">
    <property type="nucleotide sequence ID" value="NZ_LT670849.1"/>
</dbReference>
<evidence type="ECO:0000313" key="2">
    <source>
        <dbReference type="EMBL" id="SHN62317.1"/>
    </source>
</evidence>
<dbReference type="EMBL" id="LT670849">
    <property type="protein sequence ID" value="SHN62317.1"/>
    <property type="molecule type" value="Genomic_DNA"/>
</dbReference>
<organism evidence="2 3">
    <name type="scientific">Bradyrhizobium erythrophlei</name>
    <dbReference type="NCBI Taxonomy" id="1437360"/>
    <lineage>
        <taxon>Bacteria</taxon>
        <taxon>Pseudomonadati</taxon>
        <taxon>Pseudomonadota</taxon>
        <taxon>Alphaproteobacteria</taxon>
        <taxon>Hyphomicrobiales</taxon>
        <taxon>Nitrobacteraceae</taxon>
        <taxon>Bradyrhizobium</taxon>
    </lineage>
</organism>
<feature type="transmembrane region" description="Helical" evidence="1">
    <location>
        <begin position="58"/>
        <end position="77"/>
    </location>
</feature>
<evidence type="ECO:0000256" key="1">
    <source>
        <dbReference type="SAM" id="Phobius"/>
    </source>
</evidence>
<dbReference type="PIRSF" id="PIRSF033367">
    <property type="entry name" value="UCP033367_VanZ"/>
    <property type="match status" value="1"/>
</dbReference>
<reference evidence="2" key="1">
    <citation type="submission" date="2016-11" db="EMBL/GenBank/DDBJ databases">
        <authorList>
            <person name="Jaros S."/>
            <person name="Januszkiewicz K."/>
            <person name="Wedrychowicz H."/>
        </authorList>
    </citation>
    <scope>NUCLEOTIDE SEQUENCE [LARGE SCALE GENOMIC DNA]</scope>
    <source>
        <strain evidence="2">GAS401</strain>
    </source>
</reference>
<proteinExistence type="predicted"/>
<dbReference type="InterPro" id="IPR017015">
    <property type="entry name" value="UCP033367_VanZ"/>
</dbReference>
<keyword evidence="1" id="KW-1133">Transmembrane helix</keyword>
<keyword evidence="1" id="KW-0812">Transmembrane</keyword>
<accession>A0A1M7SUS7</accession>
<dbReference type="AlphaFoldDB" id="A0A1M7SUS7"/>
<protein>
    <recommendedName>
        <fullName evidence="4">VanZ like family protein</fullName>
    </recommendedName>
</protein>
<feature type="transmembrane region" description="Helical" evidence="1">
    <location>
        <begin position="37"/>
        <end position="53"/>
    </location>
</feature>
<keyword evidence="1" id="KW-0472">Membrane</keyword>
<dbReference type="OrthoDB" id="7908547at2"/>
<feature type="transmembrane region" description="Helical" evidence="1">
    <location>
        <begin position="89"/>
        <end position="109"/>
    </location>
</feature>
<gene>
    <name evidence="2" type="ORF">SAMN05444170_0275</name>
</gene>